<reference evidence="2 3" key="1">
    <citation type="submission" date="2021-06" db="EMBL/GenBank/DDBJ databases">
        <title>Caerostris extrusa draft genome.</title>
        <authorList>
            <person name="Kono N."/>
            <person name="Arakawa K."/>
        </authorList>
    </citation>
    <scope>NUCLEOTIDE SEQUENCE [LARGE SCALE GENOMIC DNA]</scope>
</reference>
<dbReference type="AlphaFoldDB" id="A0AAV4PZP5"/>
<dbReference type="Proteomes" id="UP001054945">
    <property type="component" value="Unassembled WGS sequence"/>
</dbReference>
<keyword evidence="3" id="KW-1185">Reference proteome</keyword>
<dbReference type="Pfam" id="PF03372">
    <property type="entry name" value="Exo_endo_phos"/>
    <property type="match status" value="1"/>
</dbReference>
<sequence length="162" mass="18287">MFFRNRNSIINLHSLRVGFWNASGIRRQLAEIIKFVSDHDLDLFLIQETFLQPGINAEIPNFKLYKNDRINIRSICARGGTCIYIKNALVHHQIPTPTLTSTEATIINLKITKDISIALISIYCLPGRESSINDIEKLQKCTITSFSRAILTPPIPHGTIGK</sequence>
<dbReference type="SUPFAM" id="SSF56219">
    <property type="entry name" value="DNase I-like"/>
    <property type="match status" value="1"/>
</dbReference>
<dbReference type="Gene3D" id="3.60.10.10">
    <property type="entry name" value="Endonuclease/exonuclease/phosphatase"/>
    <property type="match status" value="1"/>
</dbReference>
<feature type="domain" description="Endonuclease/exonuclease/phosphatase" evidence="1">
    <location>
        <begin position="20"/>
        <end position="121"/>
    </location>
</feature>
<dbReference type="GO" id="GO:0003964">
    <property type="term" value="F:RNA-directed DNA polymerase activity"/>
    <property type="evidence" value="ECO:0007669"/>
    <property type="project" value="UniProtKB-KW"/>
</dbReference>
<dbReference type="InterPro" id="IPR036691">
    <property type="entry name" value="Endo/exonu/phosph_ase_sf"/>
</dbReference>
<proteinExistence type="predicted"/>
<comment type="caution">
    <text evidence="2">The sequence shown here is derived from an EMBL/GenBank/DDBJ whole genome shotgun (WGS) entry which is preliminary data.</text>
</comment>
<dbReference type="InterPro" id="IPR005135">
    <property type="entry name" value="Endo/exonuclease/phosphatase"/>
</dbReference>
<keyword evidence="2" id="KW-0548">Nucleotidyltransferase</keyword>
<protein>
    <submittedName>
        <fullName evidence="2">RNA-directed DNA polymerase from transposon X-element</fullName>
    </submittedName>
</protein>
<gene>
    <name evidence="2" type="primary">X-elementORF2_292</name>
    <name evidence="2" type="ORF">CEXT_799751</name>
</gene>
<accession>A0AAV4PZP5</accession>
<evidence type="ECO:0000259" key="1">
    <source>
        <dbReference type="Pfam" id="PF03372"/>
    </source>
</evidence>
<dbReference type="EMBL" id="BPLR01005346">
    <property type="protein sequence ID" value="GIY01602.1"/>
    <property type="molecule type" value="Genomic_DNA"/>
</dbReference>
<organism evidence="2 3">
    <name type="scientific">Caerostris extrusa</name>
    <name type="common">Bark spider</name>
    <name type="synonym">Caerostris bankana</name>
    <dbReference type="NCBI Taxonomy" id="172846"/>
    <lineage>
        <taxon>Eukaryota</taxon>
        <taxon>Metazoa</taxon>
        <taxon>Ecdysozoa</taxon>
        <taxon>Arthropoda</taxon>
        <taxon>Chelicerata</taxon>
        <taxon>Arachnida</taxon>
        <taxon>Araneae</taxon>
        <taxon>Araneomorphae</taxon>
        <taxon>Entelegynae</taxon>
        <taxon>Araneoidea</taxon>
        <taxon>Araneidae</taxon>
        <taxon>Caerostris</taxon>
    </lineage>
</organism>
<evidence type="ECO:0000313" key="2">
    <source>
        <dbReference type="EMBL" id="GIY01602.1"/>
    </source>
</evidence>
<keyword evidence="2" id="KW-0808">Transferase</keyword>
<evidence type="ECO:0000313" key="3">
    <source>
        <dbReference type="Proteomes" id="UP001054945"/>
    </source>
</evidence>
<name>A0AAV4PZP5_CAEEX</name>
<keyword evidence="2" id="KW-0695">RNA-directed DNA polymerase</keyword>